<protein>
    <submittedName>
        <fullName evidence="4">Short-chain dehydrogenase</fullName>
    </submittedName>
</protein>
<dbReference type="NCBIfam" id="NF004846">
    <property type="entry name" value="PRK06197.1"/>
    <property type="match status" value="1"/>
</dbReference>
<evidence type="ECO:0000313" key="4">
    <source>
        <dbReference type="EMBL" id="SDC53993.1"/>
    </source>
</evidence>
<evidence type="ECO:0000256" key="3">
    <source>
        <dbReference type="SAM" id="MobiDB-lite"/>
    </source>
</evidence>
<dbReference type="Proteomes" id="UP000199494">
    <property type="component" value="Unassembled WGS sequence"/>
</dbReference>
<name>A0A222VLW4_9PSEU</name>
<dbReference type="RefSeq" id="WP_091800242.1">
    <property type="nucleotide sequence ID" value="NZ_CP016353.1"/>
</dbReference>
<reference evidence="4 5" key="1">
    <citation type="submission" date="2016-10" db="EMBL/GenBank/DDBJ databases">
        <authorList>
            <person name="de Groot N.N."/>
        </authorList>
    </citation>
    <scope>NUCLEOTIDE SEQUENCE [LARGE SCALE GENOMIC DNA]</scope>
    <source>
        <strain evidence="4 5">CGMCC 4.5506</strain>
    </source>
</reference>
<gene>
    <name evidence="4" type="ORF">SAMN05421630_102492</name>
</gene>
<dbReference type="EMBL" id="FMZE01000002">
    <property type="protein sequence ID" value="SDC53993.1"/>
    <property type="molecule type" value="Genomic_DNA"/>
</dbReference>
<keyword evidence="5" id="KW-1185">Reference proteome</keyword>
<evidence type="ECO:0000256" key="1">
    <source>
        <dbReference type="ARBA" id="ARBA00023002"/>
    </source>
</evidence>
<dbReference type="PANTHER" id="PTHR43157">
    <property type="entry name" value="PHOSPHATIDYLINOSITOL-GLYCAN BIOSYNTHESIS CLASS F PROTEIN-RELATED"/>
    <property type="match status" value="1"/>
</dbReference>
<dbReference type="STRING" id="530584.SAMN05421630_102492"/>
<feature type="region of interest" description="Disordered" evidence="3">
    <location>
        <begin position="1"/>
        <end position="25"/>
    </location>
</feature>
<feature type="compositionally biased region" description="Basic and acidic residues" evidence="3">
    <location>
        <begin position="1"/>
        <end position="12"/>
    </location>
</feature>
<dbReference type="PRINTS" id="PR00081">
    <property type="entry name" value="GDHRDH"/>
</dbReference>
<evidence type="ECO:0000256" key="2">
    <source>
        <dbReference type="RuleBase" id="RU000363"/>
    </source>
</evidence>
<dbReference type="Gene3D" id="3.40.50.720">
    <property type="entry name" value="NAD(P)-binding Rossmann-like Domain"/>
    <property type="match status" value="1"/>
</dbReference>
<keyword evidence="1" id="KW-0560">Oxidoreductase</keyword>
<evidence type="ECO:0000313" key="5">
    <source>
        <dbReference type="Proteomes" id="UP000199494"/>
    </source>
</evidence>
<proteinExistence type="inferred from homology"/>
<dbReference type="PRINTS" id="PR00080">
    <property type="entry name" value="SDRFAMILY"/>
</dbReference>
<dbReference type="KEGG" id="pmad:BAY61_07420"/>
<organism evidence="4 5">
    <name type="scientific">Prauserella marina</name>
    <dbReference type="NCBI Taxonomy" id="530584"/>
    <lineage>
        <taxon>Bacteria</taxon>
        <taxon>Bacillati</taxon>
        <taxon>Actinomycetota</taxon>
        <taxon>Actinomycetes</taxon>
        <taxon>Pseudonocardiales</taxon>
        <taxon>Pseudonocardiaceae</taxon>
        <taxon>Prauserella</taxon>
    </lineage>
</organism>
<dbReference type="InterPro" id="IPR002347">
    <property type="entry name" value="SDR_fam"/>
</dbReference>
<dbReference type="PANTHER" id="PTHR43157:SF31">
    <property type="entry name" value="PHOSPHATIDYLINOSITOL-GLYCAN BIOSYNTHESIS CLASS F PROTEIN"/>
    <property type="match status" value="1"/>
</dbReference>
<dbReference type="AlphaFoldDB" id="A0A222VLW4"/>
<accession>A0A222VLW4</accession>
<dbReference type="InterPro" id="IPR036291">
    <property type="entry name" value="NAD(P)-bd_dom_sf"/>
</dbReference>
<dbReference type="SUPFAM" id="SSF51735">
    <property type="entry name" value="NAD(P)-binding Rossmann-fold domains"/>
    <property type="match status" value="1"/>
</dbReference>
<comment type="similarity">
    <text evidence="2">Belongs to the short-chain dehydrogenases/reductases (SDR) family.</text>
</comment>
<dbReference type="Pfam" id="PF00106">
    <property type="entry name" value="adh_short"/>
    <property type="match status" value="1"/>
</dbReference>
<dbReference type="GO" id="GO:0016491">
    <property type="term" value="F:oxidoreductase activity"/>
    <property type="evidence" value="ECO:0007669"/>
    <property type="project" value="UniProtKB-KW"/>
</dbReference>
<dbReference type="OrthoDB" id="4577644at2"/>
<sequence>MARQDGQRRDGQRAPGHGTWAERDIGDQTGTTVLITGANSGLGLRTAKVLAAKGATVLLACRSEERGRQALNDVEVVAATQPALISLDLADLASVRRSVTAVRDLTGGTLDVLINNAGLMGTPKGATTDGFETQFGTNHLGHAALTWLLMPALRGAKAARVVTVSSLTANGGRIDLDDPFFEQRRYNPAAAYAQSKLANQVFTMELDRRLRAAGSPVLSVAAHPGYSDTGLGGAMARSHGNALARGVIRTGTRLGELLLAQNSRMGALPQLYAATADEVTGGDFIGPRGLGALRGYPAKGTPSRTASDAALGAGLWALTAKLTGITPDPE</sequence>